<dbReference type="PANTHER" id="PTHR45436">
    <property type="entry name" value="SENSOR HISTIDINE KINASE YKOH"/>
    <property type="match status" value="1"/>
</dbReference>
<dbReference type="RefSeq" id="WP_053518293.1">
    <property type="nucleotide sequence ID" value="NZ_LDVR01000035.1"/>
</dbReference>
<evidence type="ECO:0000313" key="13">
    <source>
        <dbReference type="EMBL" id="OBU60673.1"/>
    </source>
</evidence>
<comment type="subcellular location">
    <subcellularLocation>
        <location evidence="2">Membrane</location>
    </subcellularLocation>
</comment>
<evidence type="ECO:0000313" key="14">
    <source>
        <dbReference type="Proteomes" id="UP000092125"/>
    </source>
</evidence>
<keyword evidence="9" id="KW-0902">Two-component regulatory system</keyword>
<dbReference type="GO" id="GO:0005886">
    <property type="term" value="C:plasma membrane"/>
    <property type="evidence" value="ECO:0007669"/>
    <property type="project" value="TreeGrafter"/>
</dbReference>
<dbReference type="AlphaFoldDB" id="A0AAP7GQI0"/>
<dbReference type="CDD" id="cd00082">
    <property type="entry name" value="HisKA"/>
    <property type="match status" value="1"/>
</dbReference>
<dbReference type="SMART" id="SM00388">
    <property type="entry name" value="HisKA"/>
    <property type="match status" value="1"/>
</dbReference>
<dbReference type="InterPro" id="IPR004358">
    <property type="entry name" value="Sig_transdc_His_kin-like_C"/>
</dbReference>
<dbReference type="SMART" id="SM00387">
    <property type="entry name" value="HATPase_c"/>
    <property type="match status" value="1"/>
</dbReference>
<dbReference type="Pfam" id="PF02518">
    <property type="entry name" value="HATPase_c"/>
    <property type="match status" value="1"/>
</dbReference>
<dbReference type="InterPro" id="IPR005467">
    <property type="entry name" value="His_kinase_dom"/>
</dbReference>
<evidence type="ECO:0000256" key="7">
    <source>
        <dbReference type="ARBA" id="ARBA00022777"/>
    </source>
</evidence>
<dbReference type="InterPro" id="IPR036097">
    <property type="entry name" value="HisK_dim/P_sf"/>
</dbReference>
<dbReference type="GO" id="GO:0000155">
    <property type="term" value="F:phosphorelay sensor kinase activity"/>
    <property type="evidence" value="ECO:0007669"/>
    <property type="project" value="InterPro"/>
</dbReference>
<dbReference type="PRINTS" id="PR00344">
    <property type="entry name" value="BCTRLSENSOR"/>
</dbReference>
<evidence type="ECO:0000256" key="9">
    <source>
        <dbReference type="ARBA" id="ARBA00023012"/>
    </source>
</evidence>
<dbReference type="Gene3D" id="1.10.287.130">
    <property type="match status" value="1"/>
</dbReference>
<dbReference type="InterPro" id="IPR050428">
    <property type="entry name" value="TCS_sensor_his_kinase"/>
</dbReference>
<evidence type="ECO:0000256" key="8">
    <source>
        <dbReference type="ARBA" id="ARBA00022989"/>
    </source>
</evidence>
<keyword evidence="7 13" id="KW-0418">Kinase</keyword>
<dbReference type="InterPro" id="IPR003661">
    <property type="entry name" value="HisK_dim/P_dom"/>
</dbReference>
<feature type="transmembrane region" description="Helical" evidence="11">
    <location>
        <begin position="180"/>
        <end position="201"/>
    </location>
</feature>
<dbReference type="InterPro" id="IPR036890">
    <property type="entry name" value="HATPase_C_sf"/>
</dbReference>
<dbReference type="SUPFAM" id="SSF55874">
    <property type="entry name" value="ATPase domain of HSP90 chaperone/DNA topoisomerase II/histidine kinase"/>
    <property type="match status" value="1"/>
</dbReference>
<keyword evidence="4" id="KW-0597">Phosphoprotein</keyword>
<dbReference type="PROSITE" id="PS50109">
    <property type="entry name" value="HIS_KIN"/>
    <property type="match status" value="1"/>
</dbReference>
<protein>
    <recommendedName>
        <fullName evidence="3">histidine kinase</fullName>
        <ecNumber evidence="3">2.7.13.3</ecNumber>
    </recommendedName>
</protein>
<dbReference type="EMBL" id="LYVI01000008">
    <property type="protein sequence ID" value="OBU60673.1"/>
    <property type="molecule type" value="Genomic_DNA"/>
</dbReference>
<keyword evidence="5" id="KW-0808">Transferase</keyword>
<comment type="catalytic activity">
    <reaction evidence="1">
        <text>ATP + protein L-histidine = ADP + protein N-phospho-L-histidine.</text>
        <dbReference type="EC" id="2.7.13.3"/>
    </reaction>
</comment>
<dbReference type="Proteomes" id="UP000092125">
    <property type="component" value="Unassembled WGS sequence"/>
</dbReference>
<comment type="caution">
    <text evidence="13">The sequence shown here is derived from an EMBL/GenBank/DDBJ whole genome shotgun (WGS) entry which is preliminary data.</text>
</comment>
<feature type="domain" description="Histidine kinase" evidence="12">
    <location>
        <begin position="271"/>
        <end position="486"/>
    </location>
</feature>
<dbReference type="EC" id="2.7.13.3" evidence="3"/>
<evidence type="ECO:0000256" key="1">
    <source>
        <dbReference type="ARBA" id="ARBA00000085"/>
    </source>
</evidence>
<reference evidence="13 14" key="1">
    <citation type="submission" date="2016-05" db="EMBL/GenBank/DDBJ databases">
        <title>Draft Genome Sequences of Stenotrophomonas maltophilia Strains Sm32COP, Sm41DVV, Sm46PAILV, SmF3, SmF22, SmSOFb1 and SmCVFa1, Isolated from Different Manures, in France.</title>
        <authorList>
            <person name="Nazaret S."/>
            <person name="Bodilis J."/>
        </authorList>
    </citation>
    <scope>NUCLEOTIDE SEQUENCE [LARGE SCALE GENOMIC DNA]</scope>
    <source>
        <strain evidence="13 14">Sm41DVV</strain>
    </source>
</reference>
<dbReference type="CDD" id="cd00075">
    <property type="entry name" value="HATPase"/>
    <property type="match status" value="1"/>
</dbReference>
<dbReference type="Gene3D" id="3.30.565.10">
    <property type="entry name" value="Histidine kinase-like ATPase, C-terminal domain"/>
    <property type="match status" value="1"/>
</dbReference>
<evidence type="ECO:0000256" key="6">
    <source>
        <dbReference type="ARBA" id="ARBA00022692"/>
    </source>
</evidence>
<evidence type="ECO:0000256" key="11">
    <source>
        <dbReference type="SAM" id="Phobius"/>
    </source>
</evidence>
<name>A0AAP7GQI0_STEMA</name>
<accession>A0AAP7GQI0</accession>
<dbReference type="Pfam" id="PF00512">
    <property type="entry name" value="HisKA"/>
    <property type="match status" value="1"/>
</dbReference>
<keyword evidence="8 11" id="KW-1133">Transmembrane helix</keyword>
<dbReference type="Gene3D" id="6.10.340.10">
    <property type="match status" value="1"/>
</dbReference>
<evidence type="ECO:0000256" key="4">
    <source>
        <dbReference type="ARBA" id="ARBA00022553"/>
    </source>
</evidence>
<evidence type="ECO:0000259" key="12">
    <source>
        <dbReference type="PROSITE" id="PS50109"/>
    </source>
</evidence>
<evidence type="ECO:0000256" key="3">
    <source>
        <dbReference type="ARBA" id="ARBA00012438"/>
    </source>
</evidence>
<gene>
    <name evidence="13" type="ORF">A9K56_13305</name>
</gene>
<dbReference type="SUPFAM" id="SSF47384">
    <property type="entry name" value="Homodimeric domain of signal transducing histidine kinase"/>
    <property type="match status" value="1"/>
</dbReference>
<dbReference type="FunFam" id="1.10.287.130:FF:000001">
    <property type="entry name" value="Two-component sensor histidine kinase"/>
    <property type="match status" value="1"/>
</dbReference>
<evidence type="ECO:0000256" key="10">
    <source>
        <dbReference type="ARBA" id="ARBA00023136"/>
    </source>
</evidence>
<evidence type="ECO:0000256" key="2">
    <source>
        <dbReference type="ARBA" id="ARBA00004370"/>
    </source>
</evidence>
<proteinExistence type="predicted"/>
<keyword evidence="10 11" id="KW-0472">Membrane</keyword>
<dbReference type="InterPro" id="IPR003594">
    <property type="entry name" value="HATPase_dom"/>
</dbReference>
<dbReference type="PANTHER" id="PTHR45436:SF5">
    <property type="entry name" value="SENSOR HISTIDINE KINASE TRCS"/>
    <property type="match status" value="1"/>
</dbReference>
<feature type="transmembrane region" description="Helical" evidence="11">
    <location>
        <begin position="6"/>
        <end position="28"/>
    </location>
</feature>
<evidence type="ECO:0000256" key="5">
    <source>
        <dbReference type="ARBA" id="ARBA00022679"/>
    </source>
</evidence>
<keyword evidence="6 11" id="KW-0812">Transmembrane</keyword>
<organism evidence="13 14">
    <name type="scientific">Stenotrophomonas maltophilia</name>
    <name type="common">Pseudomonas maltophilia</name>
    <name type="synonym">Xanthomonas maltophilia</name>
    <dbReference type="NCBI Taxonomy" id="40324"/>
    <lineage>
        <taxon>Bacteria</taxon>
        <taxon>Pseudomonadati</taxon>
        <taxon>Pseudomonadota</taxon>
        <taxon>Gammaproteobacteria</taxon>
        <taxon>Lysobacterales</taxon>
        <taxon>Lysobacteraceae</taxon>
        <taxon>Stenotrophomonas</taxon>
        <taxon>Stenotrophomonas maltophilia group</taxon>
    </lineage>
</organism>
<sequence length="491" mass="54046">MIRPNLWQKLAAVIAALMLTCCMALLALQMRSNTRHEQEVVQRLSLGLAEHIAQRSELMDTSGMRDAAVRALFGQLMAVNPSVEVYLLDDQGRILGHDAPSGHLMRNRVDVAPLRRLLAGAPLPILGDDPRSSEGRKVFSVAPLVVQGRQAGYVYVVLVGEHRQMLADDLAASNQWNTTLWSVMLVGSLGLLAGLVAFYWVTRPLRRLTRRIQAFDIDAPTPLPPPGPLRPGERDELVILEHAHAQMAQRLGEQWQQLRQQDLQRRELVANISHDLRTPLSSLHGYLETMALKDATLSPEERRRYLGIALAQSAKVGRLARALFELARLEHGEVRLEWEVFALPELLQDVLQKFELAAQARGQQLHADFPQGLPLVRADLGLVERVLTNLLDNALRHAPEGGRIEVRLRAVADSVEVIVSDDGPGVAAAVRAQLFQAPAALGARRGENGGLGLLIVQRIVQLHGRSIALRDSEAGATFVFELPRAESAAVA</sequence>